<dbReference type="UniPathway" id="UPA00124"/>
<feature type="active site" description="Proton acceptor" evidence="5">
    <location>
        <position position="62"/>
    </location>
</feature>
<protein>
    <recommendedName>
        <fullName evidence="4 7">dTDP-4-dehydrorhamnose 3,5-epimerase</fullName>
        <ecNumber evidence="3 7">5.1.3.13</ecNumber>
    </recommendedName>
    <alternativeName>
        <fullName evidence="7">Thymidine diphospho-4-keto-rhamnose 3,5-epimerase</fullName>
    </alternativeName>
</protein>
<keyword evidence="9" id="KW-1185">Reference proteome</keyword>
<keyword evidence="7" id="KW-0413">Isomerase</keyword>
<evidence type="ECO:0000256" key="4">
    <source>
        <dbReference type="ARBA" id="ARBA00019595"/>
    </source>
</evidence>
<dbReference type="GO" id="GO:0019305">
    <property type="term" value="P:dTDP-rhamnose biosynthetic process"/>
    <property type="evidence" value="ECO:0007669"/>
    <property type="project" value="UniProtKB-UniRule"/>
</dbReference>
<comment type="pathway">
    <text evidence="7">Carbohydrate biosynthesis; dTDP-L-rhamnose biosynthesis.</text>
</comment>
<dbReference type="STRING" id="1155689.SAMN05444278_10383"/>
<evidence type="ECO:0000256" key="2">
    <source>
        <dbReference type="ARBA" id="ARBA00001997"/>
    </source>
</evidence>
<evidence type="ECO:0000256" key="1">
    <source>
        <dbReference type="ARBA" id="ARBA00001298"/>
    </source>
</evidence>
<evidence type="ECO:0000256" key="6">
    <source>
        <dbReference type="PIRSR" id="PIRSR600888-3"/>
    </source>
</evidence>
<comment type="function">
    <text evidence="2 7">Catalyzes the epimerization of the C3' and C5'positions of dTDP-6-deoxy-D-xylo-4-hexulose, forming dTDP-6-deoxy-L-lyxo-4-hexulose.</text>
</comment>
<proteinExistence type="inferred from homology"/>
<evidence type="ECO:0000313" key="9">
    <source>
        <dbReference type="Proteomes" id="UP000184462"/>
    </source>
</evidence>
<dbReference type="NCBIfam" id="TIGR01221">
    <property type="entry name" value="rmlC"/>
    <property type="match status" value="1"/>
</dbReference>
<dbReference type="GO" id="GO:0000271">
    <property type="term" value="P:polysaccharide biosynthetic process"/>
    <property type="evidence" value="ECO:0007669"/>
    <property type="project" value="TreeGrafter"/>
</dbReference>
<dbReference type="OrthoDB" id="9800680at2"/>
<dbReference type="AlphaFoldDB" id="A0A1M4USH2"/>
<dbReference type="PANTHER" id="PTHR21047:SF2">
    <property type="entry name" value="THYMIDINE DIPHOSPHO-4-KETO-RHAMNOSE 3,5-EPIMERASE"/>
    <property type="match status" value="1"/>
</dbReference>
<comment type="subunit">
    <text evidence="7">Homodimer.</text>
</comment>
<accession>A0A1M4USH2</accession>
<dbReference type="RefSeq" id="WP_073192535.1">
    <property type="nucleotide sequence ID" value="NZ_FQTW01000003.1"/>
</dbReference>
<dbReference type="SUPFAM" id="SSF51182">
    <property type="entry name" value="RmlC-like cupins"/>
    <property type="match status" value="1"/>
</dbReference>
<sequence length="184" mass="20969">MTIEATPLNNSYIIKPNVFKDHRGSFIETYKAGMLEQAIGYKINFVQDNQSISKYGAIRGFHFQTGEFAQAKLVRVVKGEVLDVIIDLRPESSTFKQSFCYKLNEDNNHQLFIPRGFAHGFSTLSEEAIFAYKCDNFYNKASEQGIAFNDETLNIDWGIAKNHQVVSDKDLTNPSLNQYLSHLK</sequence>
<dbReference type="Pfam" id="PF00908">
    <property type="entry name" value="dTDP_sugar_isom"/>
    <property type="match status" value="1"/>
</dbReference>
<dbReference type="Proteomes" id="UP000184462">
    <property type="component" value="Unassembled WGS sequence"/>
</dbReference>
<dbReference type="GO" id="GO:0005829">
    <property type="term" value="C:cytosol"/>
    <property type="evidence" value="ECO:0007669"/>
    <property type="project" value="TreeGrafter"/>
</dbReference>
<dbReference type="Gene3D" id="2.60.120.10">
    <property type="entry name" value="Jelly Rolls"/>
    <property type="match status" value="1"/>
</dbReference>
<evidence type="ECO:0000256" key="5">
    <source>
        <dbReference type="PIRSR" id="PIRSR600888-1"/>
    </source>
</evidence>
<evidence type="ECO:0000313" key="8">
    <source>
        <dbReference type="EMBL" id="SHE59618.1"/>
    </source>
</evidence>
<comment type="catalytic activity">
    <reaction evidence="1 7">
        <text>dTDP-4-dehydro-6-deoxy-alpha-D-glucose = dTDP-4-dehydro-beta-L-rhamnose</text>
        <dbReference type="Rhea" id="RHEA:16969"/>
        <dbReference type="ChEBI" id="CHEBI:57649"/>
        <dbReference type="ChEBI" id="CHEBI:62830"/>
        <dbReference type="EC" id="5.1.3.13"/>
    </reaction>
</comment>
<evidence type="ECO:0000256" key="3">
    <source>
        <dbReference type="ARBA" id="ARBA00012098"/>
    </source>
</evidence>
<dbReference type="InterPro" id="IPR011051">
    <property type="entry name" value="RmlC_Cupin_sf"/>
</dbReference>
<dbReference type="GO" id="GO:0008830">
    <property type="term" value="F:dTDP-4-dehydrorhamnose 3,5-epimerase activity"/>
    <property type="evidence" value="ECO:0007669"/>
    <property type="project" value="UniProtKB-UniRule"/>
</dbReference>
<gene>
    <name evidence="8" type="ORF">SAMN05444278_10383</name>
</gene>
<organism evidence="8 9">
    <name type="scientific">Psychroflexus salarius</name>
    <dbReference type="NCBI Taxonomy" id="1155689"/>
    <lineage>
        <taxon>Bacteria</taxon>
        <taxon>Pseudomonadati</taxon>
        <taxon>Bacteroidota</taxon>
        <taxon>Flavobacteriia</taxon>
        <taxon>Flavobacteriales</taxon>
        <taxon>Flavobacteriaceae</taxon>
        <taxon>Psychroflexus</taxon>
    </lineage>
</organism>
<dbReference type="CDD" id="cd00438">
    <property type="entry name" value="cupin_RmlC"/>
    <property type="match status" value="1"/>
</dbReference>
<feature type="site" description="Participates in a stacking interaction with the thymidine ring of dTDP-4-oxo-6-deoxyglucose" evidence="6">
    <location>
        <position position="138"/>
    </location>
</feature>
<comment type="similarity">
    <text evidence="7">Belongs to the dTDP-4-dehydrorhamnose 3,5-epimerase family.</text>
</comment>
<dbReference type="EMBL" id="FQTW01000003">
    <property type="protein sequence ID" value="SHE59618.1"/>
    <property type="molecule type" value="Genomic_DNA"/>
</dbReference>
<reference evidence="8 9" key="1">
    <citation type="submission" date="2016-11" db="EMBL/GenBank/DDBJ databases">
        <authorList>
            <person name="Jaros S."/>
            <person name="Januszkiewicz K."/>
            <person name="Wedrychowicz H."/>
        </authorList>
    </citation>
    <scope>NUCLEOTIDE SEQUENCE [LARGE SCALE GENOMIC DNA]</scope>
    <source>
        <strain evidence="8 9">DSM 25661</strain>
    </source>
</reference>
<dbReference type="InterPro" id="IPR000888">
    <property type="entry name" value="RmlC-like"/>
</dbReference>
<feature type="active site" description="Proton donor" evidence="5">
    <location>
        <position position="132"/>
    </location>
</feature>
<dbReference type="EC" id="5.1.3.13" evidence="3 7"/>
<name>A0A1M4USH2_9FLAO</name>
<dbReference type="PANTHER" id="PTHR21047">
    <property type="entry name" value="DTDP-6-DEOXY-D-GLUCOSE-3,5 EPIMERASE"/>
    <property type="match status" value="1"/>
</dbReference>
<dbReference type="InterPro" id="IPR014710">
    <property type="entry name" value="RmlC-like_jellyroll"/>
</dbReference>
<evidence type="ECO:0000256" key="7">
    <source>
        <dbReference type="RuleBase" id="RU364069"/>
    </source>
</evidence>